<name>A0ABP0Z242_9ROSI</name>
<feature type="compositionally biased region" description="Basic residues" evidence="1">
    <location>
        <begin position="14"/>
        <end position="29"/>
    </location>
</feature>
<proteinExistence type="predicted"/>
<reference evidence="2 3" key="1">
    <citation type="submission" date="2024-03" db="EMBL/GenBank/DDBJ databases">
        <authorList>
            <person name="Gkanogiannis A."/>
            <person name="Becerra Lopez-Lavalle L."/>
        </authorList>
    </citation>
    <scope>NUCLEOTIDE SEQUENCE [LARGE SCALE GENOMIC DNA]</scope>
</reference>
<feature type="region of interest" description="Disordered" evidence="1">
    <location>
        <begin position="1"/>
        <end position="37"/>
    </location>
</feature>
<gene>
    <name evidence="2" type="ORF">CITCOLO1_LOCUS19196</name>
</gene>
<sequence>MGRRGRKRANEGRGRKKKEKKKKKKKRTKQNSTKSANSPCVFSVYRILSLSHAIPPQSAADHSQPSAAALLLASIRNGPPLPPSLSLSYPLCSTCQSPLARVAATLRSPLLVANFVVVGIE</sequence>
<evidence type="ECO:0000313" key="2">
    <source>
        <dbReference type="EMBL" id="CAK9326834.1"/>
    </source>
</evidence>
<protein>
    <submittedName>
        <fullName evidence="2">Uncharacterized protein</fullName>
    </submittedName>
</protein>
<evidence type="ECO:0000256" key="1">
    <source>
        <dbReference type="SAM" id="MobiDB-lite"/>
    </source>
</evidence>
<keyword evidence="3" id="KW-1185">Reference proteome</keyword>
<dbReference type="Proteomes" id="UP001642487">
    <property type="component" value="Chromosome 7"/>
</dbReference>
<organism evidence="2 3">
    <name type="scientific">Citrullus colocynthis</name>
    <name type="common">colocynth</name>
    <dbReference type="NCBI Taxonomy" id="252529"/>
    <lineage>
        <taxon>Eukaryota</taxon>
        <taxon>Viridiplantae</taxon>
        <taxon>Streptophyta</taxon>
        <taxon>Embryophyta</taxon>
        <taxon>Tracheophyta</taxon>
        <taxon>Spermatophyta</taxon>
        <taxon>Magnoliopsida</taxon>
        <taxon>eudicotyledons</taxon>
        <taxon>Gunneridae</taxon>
        <taxon>Pentapetalae</taxon>
        <taxon>rosids</taxon>
        <taxon>fabids</taxon>
        <taxon>Cucurbitales</taxon>
        <taxon>Cucurbitaceae</taxon>
        <taxon>Benincaseae</taxon>
        <taxon>Citrullus</taxon>
    </lineage>
</organism>
<accession>A0ABP0Z242</accession>
<dbReference type="EMBL" id="OZ021741">
    <property type="protein sequence ID" value="CAK9326834.1"/>
    <property type="molecule type" value="Genomic_DNA"/>
</dbReference>
<evidence type="ECO:0000313" key="3">
    <source>
        <dbReference type="Proteomes" id="UP001642487"/>
    </source>
</evidence>